<dbReference type="Pfam" id="PF14580">
    <property type="entry name" value="LRR_9"/>
    <property type="match status" value="1"/>
</dbReference>
<keyword evidence="2" id="KW-0433">Leucine-rich repeat</keyword>
<evidence type="ECO:0000313" key="8">
    <source>
        <dbReference type="EMBL" id="OCH96697.1"/>
    </source>
</evidence>
<dbReference type="FunFam" id="3.80.10.10:FF:000026">
    <property type="entry name" value="U2 small nuclear ribonucleoprotein A"/>
    <property type="match status" value="1"/>
</dbReference>
<keyword evidence="9" id="KW-1185">Reference proteome</keyword>
<dbReference type="PANTHER" id="PTHR10552">
    <property type="entry name" value="U2 SMALL NUCLEAR RIBONUCLEOPROTEIN A"/>
    <property type="match status" value="1"/>
</dbReference>
<comment type="subcellular location">
    <subcellularLocation>
        <location evidence="1">Nucleus</location>
    </subcellularLocation>
</comment>
<dbReference type="Gene3D" id="3.80.10.10">
    <property type="entry name" value="Ribonuclease Inhibitor"/>
    <property type="match status" value="1"/>
</dbReference>
<name>A0A8E2J8E0_9APHY</name>
<dbReference type="SUPFAM" id="SSF52058">
    <property type="entry name" value="L domain-like"/>
    <property type="match status" value="1"/>
</dbReference>
<proteinExistence type="inferred from homology"/>
<dbReference type="InterPro" id="IPR001611">
    <property type="entry name" value="Leu-rich_rpt"/>
</dbReference>
<evidence type="ECO:0000256" key="2">
    <source>
        <dbReference type="ARBA" id="ARBA00022614"/>
    </source>
</evidence>
<dbReference type="EMBL" id="KV722330">
    <property type="protein sequence ID" value="OCH96697.1"/>
    <property type="molecule type" value="Genomic_DNA"/>
</dbReference>
<dbReference type="GO" id="GO:0030620">
    <property type="term" value="F:U2 snRNA binding"/>
    <property type="evidence" value="ECO:0007669"/>
    <property type="project" value="InterPro"/>
</dbReference>
<comment type="similarity">
    <text evidence="5">Belongs to the U2 small nuclear ribonucleoprotein A family.</text>
</comment>
<dbReference type="GO" id="GO:0000398">
    <property type="term" value="P:mRNA splicing, via spliceosome"/>
    <property type="evidence" value="ECO:0007669"/>
    <property type="project" value="InterPro"/>
</dbReference>
<dbReference type="InterPro" id="IPR032675">
    <property type="entry name" value="LRR_dom_sf"/>
</dbReference>
<dbReference type="PANTHER" id="PTHR10552:SF6">
    <property type="entry name" value="U2 SMALL NUCLEAR RIBONUCLEOPROTEIN A"/>
    <property type="match status" value="1"/>
</dbReference>
<evidence type="ECO:0000256" key="4">
    <source>
        <dbReference type="ARBA" id="ARBA00023242"/>
    </source>
</evidence>
<evidence type="ECO:0000313" key="9">
    <source>
        <dbReference type="Proteomes" id="UP000250043"/>
    </source>
</evidence>
<dbReference type="Proteomes" id="UP000250043">
    <property type="component" value="Unassembled WGS sequence"/>
</dbReference>
<dbReference type="OrthoDB" id="433501at2759"/>
<accession>A0A8E2J8E0</accession>
<evidence type="ECO:0000256" key="7">
    <source>
        <dbReference type="SAM" id="MobiDB-lite"/>
    </source>
</evidence>
<organism evidence="8 9">
    <name type="scientific">Obba rivulosa</name>
    <dbReference type="NCBI Taxonomy" id="1052685"/>
    <lineage>
        <taxon>Eukaryota</taxon>
        <taxon>Fungi</taxon>
        <taxon>Dikarya</taxon>
        <taxon>Basidiomycota</taxon>
        <taxon>Agaricomycotina</taxon>
        <taxon>Agaricomycetes</taxon>
        <taxon>Polyporales</taxon>
        <taxon>Gelatoporiaceae</taxon>
        <taxon>Obba</taxon>
    </lineage>
</organism>
<evidence type="ECO:0000256" key="1">
    <source>
        <dbReference type="ARBA" id="ARBA00004123"/>
    </source>
</evidence>
<sequence length="247" mass="27595">MKLTPELIQSVPSTLNPVKERQLDLRGYKIPAIENLGITKDQHDAIDFTDNAILVLGNIPLLRRLRTLLLANNRISSISASLHLSVPNLTTLVLTNNNVSELGDLEPLKDVKGLRYLSLLGNPVREKKWYREWIAFRIPQLRVLDFQRIRDKERQTAKSLFLTPDGLLTQLAAKLSTTVSAHSTKAPIATDEPRPAAVPGKAGRLMSKEEAEKVKEAIARATSIEEIRRLERRLKEGFLPGMESVGA</sequence>
<dbReference type="AlphaFoldDB" id="A0A8E2J8E0"/>
<feature type="region of interest" description="Disordered" evidence="7">
    <location>
        <begin position="184"/>
        <end position="205"/>
    </location>
</feature>
<evidence type="ECO:0000256" key="6">
    <source>
        <dbReference type="ARBA" id="ARBA00024238"/>
    </source>
</evidence>
<reference evidence="8 9" key="1">
    <citation type="submission" date="2016-07" db="EMBL/GenBank/DDBJ databases">
        <title>Draft genome of the white-rot fungus Obba rivulosa 3A-2.</title>
        <authorList>
            <consortium name="DOE Joint Genome Institute"/>
            <person name="Miettinen O."/>
            <person name="Riley R."/>
            <person name="Acob R."/>
            <person name="Barry K."/>
            <person name="Cullen D."/>
            <person name="De Vries R."/>
            <person name="Hainaut M."/>
            <person name="Hatakka A."/>
            <person name="Henrissat B."/>
            <person name="Hilden K."/>
            <person name="Kuo R."/>
            <person name="Labutti K."/>
            <person name="Lipzen A."/>
            <person name="Makela M.R."/>
            <person name="Sandor L."/>
            <person name="Spatafora J.W."/>
            <person name="Grigoriev I.V."/>
            <person name="Hibbett D.S."/>
        </authorList>
    </citation>
    <scope>NUCLEOTIDE SEQUENCE [LARGE SCALE GENOMIC DNA]</scope>
    <source>
        <strain evidence="8 9">3A-2</strain>
    </source>
</reference>
<dbReference type="InterPro" id="IPR044640">
    <property type="entry name" value="RU2A"/>
</dbReference>
<gene>
    <name evidence="8" type="ORF">OBBRIDRAFT_815922</name>
</gene>
<evidence type="ECO:0000256" key="3">
    <source>
        <dbReference type="ARBA" id="ARBA00022737"/>
    </source>
</evidence>
<dbReference type="PROSITE" id="PS51450">
    <property type="entry name" value="LRR"/>
    <property type="match status" value="2"/>
</dbReference>
<dbReference type="GO" id="GO:0005686">
    <property type="term" value="C:U2 snRNP"/>
    <property type="evidence" value="ECO:0007669"/>
    <property type="project" value="TreeGrafter"/>
</dbReference>
<protein>
    <recommendedName>
        <fullName evidence="6">U2 small nuclear ribonucleoprotein A'</fullName>
    </recommendedName>
</protein>
<keyword evidence="4" id="KW-0539">Nucleus</keyword>
<keyword evidence="3" id="KW-0677">Repeat</keyword>
<evidence type="ECO:0000256" key="5">
    <source>
        <dbReference type="ARBA" id="ARBA00024196"/>
    </source>
</evidence>